<dbReference type="InterPro" id="IPR001584">
    <property type="entry name" value="Integrase_cat-core"/>
</dbReference>
<proteinExistence type="predicted"/>
<keyword evidence="2" id="KW-0695">RNA-directed DNA polymerase</keyword>
<dbReference type="EMBL" id="BQNB010015170">
    <property type="protein sequence ID" value="GJT36803.1"/>
    <property type="molecule type" value="Genomic_DNA"/>
</dbReference>
<dbReference type="GO" id="GO:0003964">
    <property type="term" value="F:RNA-directed DNA polymerase activity"/>
    <property type="evidence" value="ECO:0007669"/>
    <property type="project" value="UniProtKB-KW"/>
</dbReference>
<sequence>MELGFREFDIEIKDRKGIENVAADNLSQIENEETSDDSEVDDNFPRETLMEINVENEPWFADFANYLASDIIPKGMTYQQKIFFLRHKTLLLGGTLPLQSFYWPTIIKEDYTQVRPCEACQKTGNISKHDEMPLNNIQVSKIFDIWGIDFMGPFPKSYKFEYILVVVDYVFKWAEAQALPTNDARVVITFLKKLFCHFGMLKALISDRGTHFCNKIMEKTMKRYGVNHQLSTSYHPQTSGQIKNTNRALKRILEKAVKDNPAIWSRKFDDALWAFRTAYKTPTGTTPYKLIYGKNCHLPFEIKHRAYWALKNYNPDLIAAGSLEVIPSSKEIKFKCFQLLEIKLEEKKNLKAEKGINYCLNIIAKLPYCREVPIYHEPLIAIVVLGYEDWRGAVADINEDGFFCNQNGVKYVTQVRLAKQLTVDSFDDLFDYLQEFEKLVNASRAKKNQAIIQGDRVNIQSKNSGNTGRNSRRAYVQEEVVEGMNAPKETGNVQRTLRTPSSGNTSTVQCYNYSGKGHYARNCPKPRVRDSKYFMEQMLLAKQDEAGVILTDEQNDFLFADASRMEEIKELSANICLMARIQPADHTSDDGPSYESAFISEVQSSSIDENNEPMYPTHTKIINNTIGDDQININIKFDSLQKGNVNSSSVEKDTHVPIYVQ</sequence>
<reference evidence="2" key="1">
    <citation type="journal article" date="2022" name="Int. J. Mol. Sci.">
        <title>Draft Genome of Tanacetum Coccineum: Genomic Comparison of Closely Related Tanacetum-Family Plants.</title>
        <authorList>
            <person name="Yamashiro T."/>
            <person name="Shiraishi A."/>
            <person name="Nakayama K."/>
            <person name="Satake H."/>
        </authorList>
    </citation>
    <scope>NUCLEOTIDE SEQUENCE</scope>
</reference>
<keyword evidence="2" id="KW-0808">Transferase</keyword>
<dbReference type="SUPFAM" id="SSF57756">
    <property type="entry name" value="Retrovirus zinc finger-like domains"/>
    <property type="match status" value="1"/>
</dbReference>
<feature type="domain" description="Integrase catalytic" evidence="1">
    <location>
        <begin position="129"/>
        <end position="295"/>
    </location>
</feature>
<dbReference type="InterPro" id="IPR036875">
    <property type="entry name" value="Znf_CCHC_sf"/>
</dbReference>
<protein>
    <submittedName>
        <fullName evidence="2">Reverse transcriptase domain-containing protein</fullName>
    </submittedName>
</protein>
<evidence type="ECO:0000313" key="3">
    <source>
        <dbReference type="Proteomes" id="UP001151760"/>
    </source>
</evidence>
<comment type="caution">
    <text evidence="2">The sequence shown here is derived from an EMBL/GenBank/DDBJ whole genome shotgun (WGS) entry which is preliminary data.</text>
</comment>
<dbReference type="Proteomes" id="UP001151760">
    <property type="component" value="Unassembled WGS sequence"/>
</dbReference>
<dbReference type="Gene3D" id="4.10.60.10">
    <property type="entry name" value="Zinc finger, CCHC-type"/>
    <property type="match status" value="1"/>
</dbReference>
<dbReference type="PROSITE" id="PS50994">
    <property type="entry name" value="INTEGRASE"/>
    <property type="match status" value="1"/>
</dbReference>
<dbReference type="InterPro" id="IPR052160">
    <property type="entry name" value="Gypsy_RT_Integrase-like"/>
</dbReference>
<dbReference type="SUPFAM" id="SSF53098">
    <property type="entry name" value="Ribonuclease H-like"/>
    <property type="match status" value="1"/>
</dbReference>
<evidence type="ECO:0000313" key="2">
    <source>
        <dbReference type="EMBL" id="GJT36803.1"/>
    </source>
</evidence>
<gene>
    <name evidence="2" type="ORF">Tco_0936668</name>
</gene>
<evidence type="ECO:0000259" key="1">
    <source>
        <dbReference type="PROSITE" id="PS50994"/>
    </source>
</evidence>
<accession>A0ABQ5DCW5</accession>
<name>A0ABQ5DCW5_9ASTR</name>
<dbReference type="Gene3D" id="3.30.420.10">
    <property type="entry name" value="Ribonuclease H-like superfamily/Ribonuclease H"/>
    <property type="match status" value="1"/>
</dbReference>
<reference evidence="2" key="2">
    <citation type="submission" date="2022-01" db="EMBL/GenBank/DDBJ databases">
        <authorList>
            <person name="Yamashiro T."/>
            <person name="Shiraishi A."/>
            <person name="Satake H."/>
            <person name="Nakayama K."/>
        </authorList>
    </citation>
    <scope>NUCLEOTIDE SEQUENCE</scope>
</reference>
<dbReference type="PANTHER" id="PTHR47266">
    <property type="entry name" value="ENDONUCLEASE-RELATED"/>
    <property type="match status" value="1"/>
</dbReference>
<dbReference type="Pfam" id="PF00665">
    <property type="entry name" value="rve"/>
    <property type="match status" value="1"/>
</dbReference>
<dbReference type="InterPro" id="IPR036397">
    <property type="entry name" value="RNaseH_sf"/>
</dbReference>
<keyword evidence="2" id="KW-0548">Nucleotidyltransferase</keyword>
<keyword evidence="3" id="KW-1185">Reference proteome</keyword>
<organism evidence="2 3">
    <name type="scientific">Tanacetum coccineum</name>
    <dbReference type="NCBI Taxonomy" id="301880"/>
    <lineage>
        <taxon>Eukaryota</taxon>
        <taxon>Viridiplantae</taxon>
        <taxon>Streptophyta</taxon>
        <taxon>Embryophyta</taxon>
        <taxon>Tracheophyta</taxon>
        <taxon>Spermatophyta</taxon>
        <taxon>Magnoliopsida</taxon>
        <taxon>eudicotyledons</taxon>
        <taxon>Gunneridae</taxon>
        <taxon>Pentapetalae</taxon>
        <taxon>asterids</taxon>
        <taxon>campanulids</taxon>
        <taxon>Asterales</taxon>
        <taxon>Asteraceae</taxon>
        <taxon>Asteroideae</taxon>
        <taxon>Anthemideae</taxon>
        <taxon>Anthemidinae</taxon>
        <taxon>Tanacetum</taxon>
    </lineage>
</organism>
<dbReference type="InterPro" id="IPR012337">
    <property type="entry name" value="RNaseH-like_sf"/>
</dbReference>